<gene>
    <name evidence="2" type="ORF">RFV38_01550</name>
</gene>
<evidence type="ECO:0000259" key="1">
    <source>
        <dbReference type="Pfam" id="PF01902"/>
    </source>
</evidence>
<dbReference type="RefSeq" id="WP_320312597.1">
    <property type="nucleotide sequence ID" value="NZ_JAVIKH010000001.1"/>
</dbReference>
<name>A0ABU4W6N0_9FUSO</name>
<dbReference type="Pfam" id="PF01902">
    <property type="entry name" value="Diphthami_syn_2"/>
    <property type="match status" value="1"/>
</dbReference>
<dbReference type="PANTHER" id="PTHR12196:SF2">
    <property type="entry name" value="DIPHTHINE--AMMONIA LIGASE"/>
    <property type="match status" value="1"/>
</dbReference>
<keyword evidence="3" id="KW-1185">Reference proteome</keyword>
<organism evidence="2 3">
    <name type="scientific">Candidatus Cetobacterium colombiensis</name>
    <dbReference type="NCBI Taxonomy" id="3073100"/>
    <lineage>
        <taxon>Bacteria</taxon>
        <taxon>Fusobacteriati</taxon>
        <taxon>Fusobacteriota</taxon>
        <taxon>Fusobacteriia</taxon>
        <taxon>Fusobacteriales</taxon>
        <taxon>Fusobacteriaceae</taxon>
        <taxon>Cetobacterium</taxon>
    </lineage>
</organism>
<evidence type="ECO:0000313" key="2">
    <source>
        <dbReference type="EMBL" id="MDX8335188.1"/>
    </source>
</evidence>
<dbReference type="PANTHER" id="PTHR12196">
    <property type="entry name" value="DOMAIN OF UNKNOWN FUNCTION 71 DUF71 -CONTAINING PROTEIN"/>
    <property type="match status" value="1"/>
</dbReference>
<feature type="domain" description="Diphthamide synthase" evidence="1">
    <location>
        <begin position="4"/>
        <end position="204"/>
    </location>
</feature>
<dbReference type="InterPro" id="IPR002761">
    <property type="entry name" value="Diphthami_syn_dom"/>
</dbReference>
<sequence length="215" mass="24201">MGKKVVVSFSGGKDSMLSLHRVISLGFEPIALMTTINKNNGESWFHDISTNLLKQVSLAVNIPLLLVECEGDNYENSFEAALKNMKNLGAEACVFGDIDIEHHRQWCEERCNNIGIEAIFPLWKENREKLVQEFLSLGYKAIIKKVDLKSIGNDFLGETLSPEILEKIKLTGADVCGENGEYHTFVYNGPIFSKEILLKISKEMVNENTLVVRTY</sequence>
<keyword evidence="2" id="KW-0436">Ligase</keyword>
<dbReference type="InterPro" id="IPR014729">
    <property type="entry name" value="Rossmann-like_a/b/a_fold"/>
</dbReference>
<protein>
    <submittedName>
        <fullName evidence="2">Diphthine--ammonia ligase</fullName>
        <ecNumber evidence="2">6.3.1.14</ecNumber>
    </submittedName>
</protein>
<dbReference type="Proteomes" id="UP001279681">
    <property type="component" value="Unassembled WGS sequence"/>
</dbReference>
<proteinExistence type="predicted"/>
<dbReference type="InterPro" id="IPR030662">
    <property type="entry name" value="DPH6/MJ0570"/>
</dbReference>
<dbReference type="EC" id="6.3.1.14" evidence="2"/>
<dbReference type="GO" id="GO:0017178">
    <property type="term" value="F:diphthine-ammonia ligase activity"/>
    <property type="evidence" value="ECO:0007669"/>
    <property type="project" value="UniProtKB-EC"/>
</dbReference>
<dbReference type="CDD" id="cd01994">
    <property type="entry name" value="AANH_PF0828-like"/>
    <property type="match status" value="1"/>
</dbReference>
<dbReference type="Gene3D" id="3.90.1490.10">
    <property type="entry name" value="putative n-type atp pyrophosphatase, domain 2"/>
    <property type="match status" value="1"/>
</dbReference>
<dbReference type="SUPFAM" id="SSF52402">
    <property type="entry name" value="Adenine nucleotide alpha hydrolases-like"/>
    <property type="match status" value="1"/>
</dbReference>
<dbReference type="Gene3D" id="3.40.50.620">
    <property type="entry name" value="HUPs"/>
    <property type="match status" value="1"/>
</dbReference>
<dbReference type="NCBIfam" id="TIGR00290">
    <property type="entry name" value="MJ0570_dom"/>
    <property type="match status" value="1"/>
</dbReference>
<comment type="caution">
    <text evidence="2">The sequence shown here is derived from an EMBL/GenBank/DDBJ whole genome shotgun (WGS) entry which is preliminary data.</text>
</comment>
<evidence type="ECO:0000313" key="3">
    <source>
        <dbReference type="Proteomes" id="UP001279681"/>
    </source>
</evidence>
<reference evidence="3" key="1">
    <citation type="submission" date="2023-07" db="EMBL/GenBank/DDBJ databases">
        <authorList>
            <person name="Colorado M.A."/>
            <person name="Villamil L.M."/>
            <person name="Melo J.F."/>
            <person name="Rodriguez J.A."/>
            <person name="Ruiz R.Y."/>
        </authorList>
    </citation>
    <scope>NUCLEOTIDE SEQUENCE [LARGE SCALE GENOMIC DNA]</scope>
    <source>
        <strain evidence="3">C33</strain>
    </source>
</reference>
<dbReference type="EMBL" id="JAVIKH010000001">
    <property type="protein sequence ID" value="MDX8335188.1"/>
    <property type="molecule type" value="Genomic_DNA"/>
</dbReference>
<accession>A0ABU4W6N0</accession>